<name>A0A921FKG8_9LACO</name>
<gene>
    <name evidence="1" type="ORF">K8V23_06665</name>
</gene>
<accession>A0A921FKG8</accession>
<dbReference type="EMBL" id="DYXB01000100">
    <property type="protein sequence ID" value="HJF10445.1"/>
    <property type="molecule type" value="Genomic_DNA"/>
</dbReference>
<evidence type="ECO:0000313" key="1">
    <source>
        <dbReference type="EMBL" id="HJF10445.1"/>
    </source>
</evidence>
<comment type="caution">
    <text evidence="1">The sequence shown here is derived from an EMBL/GenBank/DDBJ whole genome shotgun (WGS) entry which is preliminary data.</text>
</comment>
<sequence length="48" mass="5791">MNIETLKKEFSARANEEKANHLVGYMRNQFLFYGLQTPERRAIYHNFL</sequence>
<organism evidence="1 2">
    <name type="scientific">Lactobacillus crispatus</name>
    <dbReference type="NCBI Taxonomy" id="47770"/>
    <lineage>
        <taxon>Bacteria</taxon>
        <taxon>Bacillati</taxon>
        <taxon>Bacillota</taxon>
        <taxon>Bacilli</taxon>
        <taxon>Lactobacillales</taxon>
        <taxon>Lactobacillaceae</taxon>
        <taxon>Lactobacillus</taxon>
    </lineage>
</organism>
<protein>
    <submittedName>
        <fullName evidence="1">DNA alkylation repair protein</fullName>
    </submittedName>
</protein>
<dbReference type="InterPro" id="IPR014825">
    <property type="entry name" value="DNA_alkylation"/>
</dbReference>
<dbReference type="Gene3D" id="1.20.1660.10">
    <property type="entry name" value="Hypothetical protein (EF3068)"/>
    <property type="match status" value="1"/>
</dbReference>
<reference evidence="1" key="2">
    <citation type="submission" date="2021-09" db="EMBL/GenBank/DDBJ databases">
        <authorList>
            <person name="Gilroy R."/>
        </authorList>
    </citation>
    <scope>NUCLEOTIDE SEQUENCE</scope>
    <source>
        <strain evidence="1">CHK194-22301</strain>
    </source>
</reference>
<dbReference type="AlphaFoldDB" id="A0A921FKG8"/>
<proteinExistence type="predicted"/>
<dbReference type="Pfam" id="PF08713">
    <property type="entry name" value="DNA_alkylation"/>
    <property type="match status" value="1"/>
</dbReference>
<dbReference type="Proteomes" id="UP000784793">
    <property type="component" value="Unassembled WGS sequence"/>
</dbReference>
<evidence type="ECO:0000313" key="2">
    <source>
        <dbReference type="Proteomes" id="UP000784793"/>
    </source>
</evidence>
<reference evidence="1" key="1">
    <citation type="journal article" date="2021" name="PeerJ">
        <title>Extensive microbial diversity within the chicken gut microbiome revealed by metagenomics and culture.</title>
        <authorList>
            <person name="Gilroy R."/>
            <person name="Ravi A."/>
            <person name="Getino M."/>
            <person name="Pursley I."/>
            <person name="Horton D.L."/>
            <person name="Alikhan N.F."/>
            <person name="Baker D."/>
            <person name="Gharbi K."/>
            <person name="Hall N."/>
            <person name="Watson M."/>
            <person name="Adriaenssens E.M."/>
            <person name="Foster-Nyarko E."/>
            <person name="Jarju S."/>
            <person name="Secka A."/>
            <person name="Antonio M."/>
            <person name="Oren A."/>
            <person name="Chaudhuri R.R."/>
            <person name="La Ragione R."/>
            <person name="Hildebrand F."/>
            <person name="Pallen M.J."/>
        </authorList>
    </citation>
    <scope>NUCLEOTIDE SEQUENCE</scope>
    <source>
        <strain evidence="1">CHK194-22301</strain>
    </source>
</reference>